<comment type="catalytic activity">
    <reaction evidence="5">
        <text>(6S)-5-formyl-5,6,7,8-tetrahydrofolate + ATP = (6R)-5,10-methenyltetrahydrofolate + ADP + phosphate</text>
        <dbReference type="Rhea" id="RHEA:10488"/>
        <dbReference type="ChEBI" id="CHEBI:30616"/>
        <dbReference type="ChEBI" id="CHEBI:43474"/>
        <dbReference type="ChEBI" id="CHEBI:57455"/>
        <dbReference type="ChEBI" id="CHEBI:57457"/>
        <dbReference type="ChEBI" id="CHEBI:456216"/>
        <dbReference type="EC" id="6.3.3.2"/>
    </reaction>
</comment>
<evidence type="ECO:0000256" key="4">
    <source>
        <dbReference type="PIRSR" id="PIRSR006806-1"/>
    </source>
</evidence>
<dbReference type="EC" id="6.3.3.2" evidence="5"/>
<keyword evidence="7" id="KW-0436">Ligase</keyword>
<dbReference type="GO" id="GO:0035999">
    <property type="term" value="P:tetrahydrofolate interconversion"/>
    <property type="evidence" value="ECO:0007669"/>
    <property type="project" value="TreeGrafter"/>
</dbReference>
<feature type="binding site" evidence="4">
    <location>
        <position position="76"/>
    </location>
    <ligand>
        <name>substrate</name>
    </ligand>
</feature>
<keyword evidence="2 4" id="KW-0547">Nucleotide-binding</keyword>
<gene>
    <name evidence="7" type="ORF">ENX03_02785</name>
</gene>
<dbReference type="InterPro" id="IPR002698">
    <property type="entry name" value="FTHF_cligase"/>
</dbReference>
<comment type="caution">
    <text evidence="7">The sequence shown here is derived from an EMBL/GenBank/DDBJ whole genome shotgun (WGS) entry which is preliminary data.</text>
</comment>
<dbReference type="GO" id="GO:0009396">
    <property type="term" value="P:folic acid-containing compound biosynthetic process"/>
    <property type="evidence" value="ECO:0007669"/>
    <property type="project" value="TreeGrafter"/>
</dbReference>
<evidence type="ECO:0000256" key="6">
    <source>
        <dbReference type="SAM" id="MobiDB-lite"/>
    </source>
</evidence>
<keyword evidence="5" id="KW-0460">Magnesium</keyword>
<proteinExistence type="inferred from homology"/>
<feature type="binding site" evidence="4">
    <location>
        <position position="81"/>
    </location>
    <ligand>
        <name>substrate</name>
    </ligand>
</feature>
<dbReference type="PANTHER" id="PTHR23407">
    <property type="entry name" value="ATPASE INHIBITOR/5-FORMYLTETRAHYDROFOLATE CYCLO-LIGASE"/>
    <property type="match status" value="1"/>
</dbReference>
<dbReference type="PANTHER" id="PTHR23407:SF1">
    <property type="entry name" value="5-FORMYLTETRAHYDROFOLATE CYCLO-LIGASE"/>
    <property type="match status" value="1"/>
</dbReference>
<sequence>MHQKRSHPLKDVSKEHPPGLPEEDPVRREKFLTRKRVLEARDNIAAKDRAERSAWIRRRVLETVRKYAPETLHLFLSFGSEPDTLPLLEPIWQMGIRTVVPVVLRTGIVLVPYAEGTPLKPGPFGIGEPPVSKTVSPDSVDLFLLPGIAFDRSGGRLGYGKGYYDRLLTGLSSPRIALAFHEQIIDRTPLLENDILVDTIITDKEIIHCARSQQN</sequence>
<dbReference type="GO" id="GO:0005524">
    <property type="term" value="F:ATP binding"/>
    <property type="evidence" value="ECO:0007669"/>
    <property type="project" value="UniProtKB-KW"/>
</dbReference>
<feature type="compositionally biased region" description="Basic and acidic residues" evidence="6">
    <location>
        <begin position="8"/>
        <end position="17"/>
    </location>
</feature>
<dbReference type="Gene3D" id="3.40.50.10420">
    <property type="entry name" value="NagB/RpiA/CoA transferase-like"/>
    <property type="match status" value="1"/>
</dbReference>
<evidence type="ECO:0000256" key="5">
    <source>
        <dbReference type="RuleBase" id="RU361279"/>
    </source>
</evidence>
<comment type="similarity">
    <text evidence="1 5">Belongs to the 5-formyltetrahydrofolate cyclo-ligase family.</text>
</comment>
<name>A0A7C3QUA3_9BACT</name>
<reference evidence="7" key="1">
    <citation type="journal article" date="2020" name="mSystems">
        <title>Genome- and Community-Level Interaction Insights into Carbon Utilization and Element Cycling Functions of Hydrothermarchaeota in Hydrothermal Sediment.</title>
        <authorList>
            <person name="Zhou Z."/>
            <person name="Liu Y."/>
            <person name="Xu W."/>
            <person name="Pan J."/>
            <person name="Luo Z.H."/>
            <person name="Li M."/>
        </authorList>
    </citation>
    <scope>NUCLEOTIDE SEQUENCE [LARGE SCALE GENOMIC DNA]</scope>
    <source>
        <strain evidence="7">SpSt-902</strain>
    </source>
</reference>
<evidence type="ECO:0000256" key="3">
    <source>
        <dbReference type="ARBA" id="ARBA00022840"/>
    </source>
</evidence>
<dbReference type="InterPro" id="IPR024185">
    <property type="entry name" value="FTHF_cligase-like_sf"/>
</dbReference>
<dbReference type="PIRSF" id="PIRSF006806">
    <property type="entry name" value="FTHF_cligase"/>
    <property type="match status" value="1"/>
</dbReference>
<dbReference type="Pfam" id="PF01812">
    <property type="entry name" value="5-FTHF_cyc-lig"/>
    <property type="match status" value="1"/>
</dbReference>
<keyword evidence="3 4" id="KW-0067">ATP-binding</keyword>
<feature type="binding site" evidence="4">
    <location>
        <begin position="156"/>
        <end position="164"/>
    </location>
    <ligand>
        <name>ATP</name>
        <dbReference type="ChEBI" id="CHEBI:30616"/>
    </ligand>
</feature>
<evidence type="ECO:0000256" key="2">
    <source>
        <dbReference type="ARBA" id="ARBA00022741"/>
    </source>
</evidence>
<keyword evidence="5" id="KW-0479">Metal-binding</keyword>
<accession>A0A7C3QUA3</accession>
<dbReference type="GO" id="GO:0030272">
    <property type="term" value="F:5-formyltetrahydrofolate cyclo-ligase activity"/>
    <property type="evidence" value="ECO:0007669"/>
    <property type="project" value="UniProtKB-EC"/>
</dbReference>
<evidence type="ECO:0000313" key="7">
    <source>
        <dbReference type="EMBL" id="HFT92869.1"/>
    </source>
</evidence>
<organism evidence="7">
    <name type="scientific">Leptospirillum ferriphilum</name>
    <dbReference type="NCBI Taxonomy" id="178606"/>
    <lineage>
        <taxon>Bacteria</taxon>
        <taxon>Pseudomonadati</taxon>
        <taxon>Nitrospirota</taxon>
        <taxon>Nitrospiria</taxon>
        <taxon>Nitrospirales</taxon>
        <taxon>Nitrospiraceae</taxon>
        <taxon>Leptospirillum</taxon>
    </lineage>
</organism>
<evidence type="ECO:0000256" key="1">
    <source>
        <dbReference type="ARBA" id="ARBA00010638"/>
    </source>
</evidence>
<dbReference type="EMBL" id="DTMM01000064">
    <property type="protein sequence ID" value="HFT92869.1"/>
    <property type="molecule type" value="Genomic_DNA"/>
</dbReference>
<dbReference type="AlphaFoldDB" id="A0A7C3QUA3"/>
<feature type="region of interest" description="Disordered" evidence="6">
    <location>
        <begin position="1"/>
        <end position="27"/>
    </location>
</feature>
<comment type="cofactor">
    <cofactor evidence="5">
        <name>Mg(2+)</name>
        <dbReference type="ChEBI" id="CHEBI:18420"/>
    </cofactor>
</comment>
<protein>
    <recommendedName>
        <fullName evidence="5">5-formyltetrahydrofolate cyclo-ligase</fullName>
        <ecNumber evidence="5">6.3.3.2</ecNumber>
    </recommendedName>
</protein>
<dbReference type="GO" id="GO:0046872">
    <property type="term" value="F:metal ion binding"/>
    <property type="evidence" value="ECO:0007669"/>
    <property type="project" value="UniProtKB-KW"/>
</dbReference>
<dbReference type="NCBIfam" id="TIGR02727">
    <property type="entry name" value="MTHFS_bact"/>
    <property type="match status" value="1"/>
</dbReference>
<dbReference type="InterPro" id="IPR037171">
    <property type="entry name" value="NagB/RpiA_transferase-like"/>
</dbReference>
<dbReference type="SUPFAM" id="SSF100950">
    <property type="entry name" value="NagB/RpiA/CoA transferase-like"/>
    <property type="match status" value="1"/>
</dbReference>